<dbReference type="InterPro" id="IPR029063">
    <property type="entry name" value="SAM-dependent_MTases_sf"/>
</dbReference>
<feature type="domain" description="DNA methylase N-4/N-6" evidence="9">
    <location>
        <begin position="32"/>
        <end position="66"/>
    </location>
</feature>
<reference evidence="10" key="1">
    <citation type="journal article" date="2020" name="mSystems">
        <title>Genome- and Community-Level Interaction Insights into Carbon Utilization and Element Cycling Functions of Hydrothermarchaeota in Hydrothermal Sediment.</title>
        <authorList>
            <person name="Zhou Z."/>
            <person name="Liu Y."/>
            <person name="Xu W."/>
            <person name="Pan J."/>
            <person name="Luo Z.H."/>
            <person name="Li M."/>
        </authorList>
    </citation>
    <scope>NUCLEOTIDE SEQUENCE [LARGE SCALE GENOMIC DNA]</scope>
    <source>
        <strain evidence="10">SpSt-669</strain>
    </source>
</reference>
<evidence type="ECO:0000256" key="4">
    <source>
        <dbReference type="ARBA" id="ARBA00022691"/>
    </source>
</evidence>
<dbReference type="InterPro" id="IPR017985">
    <property type="entry name" value="MeTrfase_CN4_CS"/>
</dbReference>
<evidence type="ECO:0000256" key="5">
    <source>
        <dbReference type="ARBA" id="ARBA00022747"/>
    </source>
</evidence>
<protein>
    <recommendedName>
        <fullName evidence="8">Type II methyltransferase</fullName>
        <ecNumber evidence="8">2.1.1.113</ecNumber>
    </recommendedName>
    <alternativeName>
        <fullName evidence="8">N-4 cytosine-specific methyltransferase</fullName>
    </alternativeName>
</protein>
<dbReference type="AlphaFoldDB" id="A0A7J3G671"/>
<dbReference type="PROSITE" id="PS00093">
    <property type="entry name" value="N4_MTASE"/>
    <property type="match status" value="1"/>
</dbReference>
<evidence type="ECO:0000259" key="9">
    <source>
        <dbReference type="Pfam" id="PF01555"/>
    </source>
</evidence>
<evidence type="ECO:0000256" key="6">
    <source>
        <dbReference type="ARBA" id="ARBA00023125"/>
    </source>
</evidence>
<keyword evidence="2 8" id="KW-0489">Methyltransferase</keyword>
<proteinExistence type="inferred from homology"/>
<organism evidence="10">
    <name type="scientific">Caldiarchaeum subterraneum</name>
    <dbReference type="NCBI Taxonomy" id="311458"/>
    <lineage>
        <taxon>Archaea</taxon>
        <taxon>Nitrososphaerota</taxon>
        <taxon>Candidatus Caldarchaeales</taxon>
        <taxon>Candidatus Caldarchaeaceae</taxon>
        <taxon>Candidatus Caldarchaeum</taxon>
    </lineage>
</organism>
<dbReference type="GO" id="GO:0003677">
    <property type="term" value="F:DNA binding"/>
    <property type="evidence" value="ECO:0007669"/>
    <property type="project" value="UniProtKB-KW"/>
</dbReference>
<comment type="similarity">
    <text evidence="1">Belongs to the N(4)/N(6)-methyltransferase family. N(4) subfamily.</text>
</comment>
<evidence type="ECO:0000313" key="10">
    <source>
        <dbReference type="EMBL" id="HGL41218.1"/>
    </source>
</evidence>
<gene>
    <name evidence="10" type="ORF">ENU43_06100</name>
</gene>
<dbReference type="InterPro" id="IPR002941">
    <property type="entry name" value="DNA_methylase_N4/N6"/>
</dbReference>
<comment type="catalytic activity">
    <reaction evidence="7 8">
        <text>a 2'-deoxycytidine in DNA + S-adenosyl-L-methionine = an N(4)-methyl-2'-deoxycytidine in DNA + S-adenosyl-L-homocysteine + H(+)</text>
        <dbReference type="Rhea" id="RHEA:16857"/>
        <dbReference type="Rhea" id="RHEA-COMP:11369"/>
        <dbReference type="Rhea" id="RHEA-COMP:13674"/>
        <dbReference type="ChEBI" id="CHEBI:15378"/>
        <dbReference type="ChEBI" id="CHEBI:57856"/>
        <dbReference type="ChEBI" id="CHEBI:59789"/>
        <dbReference type="ChEBI" id="CHEBI:85452"/>
        <dbReference type="ChEBI" id="CHEBI:137933"/>
        <dbReference type="EC" id="2.1.1.113"/>
    </reaction>
</comment>
<keyword evidence="4 8" id="KW-0949">S-adenosyl-L-methionine</keyword>
<dbReference type="GO" id="GO:0032259">
    <property type="term" value="P:methylation"/>
    <property type="evidence" value="ECO:0007669"/>
    <property type="project" value="UniProtKB-KW"/>
</dbReference>
<keyword evidence="6" id="KW-0238">DNA-binding</keyword>
<accession>A0A7J3G671</accession>
<evidence type="ECO:0000256" key="1">
    <source>
        <dbReference type="ARBA" id="ARBA00010203"/>
    </source>
</evidence>
<evidence type="ECO:0000256" key="7">
    <source>
        <dbReference type="ARBA" id="ARBA00049120"/>
    </source>
</evidence>
<dbReference type="SUPFAM" id="SSF53335">
    <property type="entry name" value="S-adenosyl-L-methionine-dependent methyltransferases"/>
    <property type="match status" value="1"/>
</dbReference>
<dbReference type="Pfam" id="PF01555">
    <property type="entry name" value="N6_N4_Mtase"/>
    <property type="match status" value="1"/>
</dbReference>
<dbReference type="GO" id="GO:0008170">
    <property type="term" value="F:N-methyltransferase activity"/>
    <property type="evidence" value="ECO:0007669"/>
    <property type="project" value="InterPro"/>
</dbReference>
<sequence>MYDYPVTDGFFFKEGFSSQFVKLVANQLRLSRGSLVLDPFLGVGTTLLTCRELGINSVGFDVSPLFVFISEVKLRDYDVDELRRVRDEIFSIKFEKPEVKVSGFLRNLYPKPVLEDLFFFKGLISKISDEEVRDFFTLALMVAAEKSSYMMRDGAVIKIVKNKPRIPSLRKAYRIMVNRMIDDVEKLPLTDASVKAMVGDARRMESVETESVDAVITSPPYLNKIEYTRCYWPEYEIFFPHISHTGIRSYLSMRPDDVELSMLGGDAPLVAELYFEDMEKVCGEVYRVLKPGGAAVMVVGGGVFPDKVIQVDVAVAEIAERCGLNVERIVAVNKRVAAVDRVRKIGESRESIIYLRK</sequence>
<dbReference type="GO" id="GO:0005737">
    <property type="term" value="C:cytoplasm"/>
    <property type="evidence" value="ECO:0007669"/>
    <property type="project" value="TreeGrafter"/>
</dbReference>
<dbReference type="PANTHER" id="PTHR13370">
    <property type="entry name" value="RNA METHYLASE-RELATED"/>
    <property type="match status" value="1"/>
</dbReference>
<name>A0A7J3G671_CALS0</name>
<dbReference type="InterPro" id="IPR001091">
    <property type="entry name" value="RM_Methyltransferase"/>
</dbReference>
<dbReference type="PRINTS" id="PR00508">
    <property type="entry name" value="S21N4MTFRASE"/>
</dbReference>
<dbReference type="EMBL" id="DTCM01000076">
    <property type="protein sequence ID" value="HGL41218.1"/>
    <property type="molecule type" value="Genomic_DNA"/>
</dbReference>
<dbReference type="GO" id="GO:0015667">
    <property type="term" value="F:site-specific DNA-methyltransferase (cytosine-N4-specific) activity"/>
    <property type="evidence" value="ECO:0007669"/>
    <property type="project" value="UniProtKB-EC"/>
</dbReference>
<dbReference type="GO" id="GO:0009307">
    <property type="term" value="P:DNA restriction-modification system"/>
    <property type="evidence" value="ECO:0007669"/>
    <property type="project" value="UniProtKB-KW"/>
</dbReference>
<dbReference type="PANTHER" id="PTHR13370:SF3">
    <property type="entry name" value="TRNA (GUANINE(10)-N2)-METHYLTRANSFERASE HOMOLOG"/>
    <property type="match status" value="1"/>
</dbReference>
<keyword evidence="3" id="KW-0808">Transferase</keyword>
<dbReference type="EC" id="2.1.1.113" evidence="8"/>
<evidence type="ECO:0000256" key="8">
    <source>
        <dbReference type="RuleBase" id="RU362026"/>
    </source>
</evidence>
<evidence type="ECO:0000256" key="3">
    <source>
        <dbReference type="ARBA" id="ARBA00022679"/>
    </source>
</evidence>
<dbReference type="Gene3D" id="3.40.50.150">
    <property type="entry name" value="Vaccinia Virus protein VP39"/>
    <property type="match status" value="2"/>
</dbReference>
<evidence type="ECO:0000256" key="2">
    <source>
        <dbReference type="ARBA" id="ARBA00022603"/>
    </source>
</evidence>
<keyword evidence="5 8" id="KW-0680">Restriction system</keyword>
<comment type="caution">
    <text evidence="10">The sequence shown here is derived from an EMBL/GenBank/DDBJ whole genome shotgun (WGS) entry which is preliminary data.</text>
</comment>